<sequence length="260" mass="28476">MPASLTLPTYLDGLTTAAARLREDTTETSRDAPVPTCEQWSALQLLVHTGVAHRWASGAVRGTVTRENTRAATEAFEDEGMSQEDPGNWLLAGVDDLSLALQEAPDDLDAFFFLNEAPAPREAWARRQCHETTIHAFDGLAARYGYIPQASDADIDPLIAADGIDEILCGFATRKRHDLRTSSAVTVAVRPDDVDAAWTLHLSDGPAACEPGLPEQHPDSTWSGTAAQLYLGLWNRGKEIEQVGADVIGFWRDHMRIQWN</sequence>
<evidence type="ECO:0000259" key="2">
    <source>
        <dbReference type="Pfam" id="PF11716"/>
    </source>
</evidence>
<accession>A0A561E9G3</accession>
<dbReference type="RefSeq" id="WP_145226108.1">
    <property type="nucleotide sequence ID" value="NZ_VIVQ01000001.1"/>
</dbReference>
<dbReference type="GO" id="GO:0046872">
    <property type="term" value="F:metal ion binding"/>
    <property type="evidence" value="ECO:0007669"/>
    <property type="project" value="InterPro"/>
</dbReference>
<feature type="domain" description="Mycothiol-dependent maleylpyruvate isomerase metal-binding" evidence="2">
    <location>
        <begin position="14"/>
        <end position="138"/>
    </location>
</feature>
<dbReference type="GO" id="GO:0005886">
    <property type="term" value="C:plasma membrane"/>
    <property type="evidence" value="ECO:0007669"/>
    <property type="project" value="TreeGrafter"/>
</dbReference>
<dbReference type="Pfam" id="PF11716">
    <property type="entry name" value="MDMPI_N"/>
    <property type="match status" value="1"/>
</dbReference>
<organism evidence="3 4">
    <name type="scientific">Rudaeicoccus suwonensis</name>
    <dbReference type="NCBI Taxonomy" id="657409"/>
    <lineage>
        <taxon>Bacteria</taxon>
        <taxon>Bacillati</taxon>
        <taxon>Actinomycetota</taxon>
        <taxon>Actinomycetes</taxon>
        <taxon>Micrococcales</taxon>
        <taxon>Dermacoccaceae</taxon>
        <taxon>Rudaeicoccus</taxon>
    </lineage>
</organism>
<evidence type="ECO:0000313" key="3">
    <source>
        <dbReference type="EMBL" id="TWE12255.1"/>
    </source>
</evidence>
<evidence type="ECO:0000259" key="1">
    <source>
        <dbReference type="Pfam" id="PF07398"/>
    </source>
</evidence>
<dbReference type="Proteomes" id="UP000318297">
    <property type="component" value="Unassembled WGS sequence"/>
</dbReference>
<dbReference type="Pfam" id="PF07398">
    <property type="entry name" value="MDMPI_C"/>
    <property type="match status" value="1"/>
</dbReference>
<dbReference type="PANTHER" id="PTHR40758">
    <property type="entry name" value="CONSERVED PROTEIN"/>
    <property type="match status" value="1"/>
</dbReference>
<dbReference type="AlphaFoldDB" id="A0A561E9G3"/>
<dbReference type="PANTHER" id="PTHR40758:SF1">
    <property type="entry name" value="CONSERVED PROTEIN"/>
    <property type="match status" value="1"/>
</dbReference>
<name>A0A561E9G3_9MICO</name>
<keyword evidence="4" id="KW-1185">Reference proteome</keyword>
<dbReference type="EMBL" id="VIVQ01000001">
    <property type="protein sequence ID" value="TWE12255.1"/>
    <property type="molecule type" value="Genomic_DNA"/>
</dbReference>
<reference evidence="3 4" key="1">
    <citation type="submission" date="2019-06" db="EMBL/GenBank/DDBJ databases">
        <title>Sequencing the genomes of 1000 actinobacteria strains.</title>
        <authorList>
            <person name="Klenk H.-P."/>
        </authorList>
    </citation>
    <scope>NUCLEOTIDE SEQUENCE [LARGE SCALE GENOMIC DNA]</scope>
    <source>
        <strain evidence="3 4">DSM 19560</strain>
    </source>
</reference>
<feature type="domain" description="MDMPI C-terminal" evidence="1">
    <location>
        <begin position="159"/>
        <end position="237"/>
    </location>
</feature>
<protein>
    <submittedName>
        <fullName evidence="3">Uncharacterized protein (TIGR03083 family)</fullName>
    </submittedName>
</protein>
<dbReference type="OrthoDB" id="3671213at2"/>
<evidence type="ECO:0000313" key="4">
    <source>
        <dbReference type="Proteomes" id="UP000318297"/>
    </source>
</evidence>
<dbReference type="InterPro" id="IPR024344">
    <property type="entry name" value="MDMPI_metal-binding"/>
</dbReference>
<comment type="caution">
    <text evidence="3">The sequence shown here is derived from an EMBL/GenBank/DDBJ whole genome shotgun (WGS) entry which is preliminary data.</text>
</comment>
<gene>
    <name evidence="3" type="ORF">BKA23_1055</name>
</gene>
<proteinExistence type="predicted"/>
<dbReference type="InterPro" id="IPR010872">
    <property type="entry name" value="MDMPI_C-term_domain"/>
</dbReference>